<keyword evidence="4 8" id="KW-0479">Metal-binding</keyword>
<dbReference type="GO" id="GO:0043386">
    <property type="term" value="P:mycotoxin biosynthetic process"/>
    <property type="evidence" value="ECO:0007669"/>
    <property type="project" value="UniProtKB-ARBA"/>
</dbReference>
<dbReference type="PRINTS" id="PR00385">
    <property type="entry name" value="P450"/>
</dbReference>
<evidence type="ECO:0000256" key="7">
    <source>
        <dbReference type="ARBA" id="ARBA00023033"/>
    </source>
</evidence>
<evidence type="ECO:0000256" key="1">
    <source>
        <dbReference type="ARBA" id="ARBA00001971"/>
    </source>
</evidence>
<evidence type="ECO:0000313" key="11">
    <source>
        <dbReference type="Proteomes" id="UP001150879"/>
    </source>
</evidence>
<dbReference type="GO" id="GO:0016705">
    <property type="term" value="F:oxidoreductase activity, acting on paired donors, with incorporation or reduction of molecular oxygen"/>
    <property type="evidence" value="ECO:0007669"/>
    <property type="project" value="InterPro"/>
</dbReference>
<protein>
    <submittedName>
        <fullName evidence="10">Cytochrome P450</fullName>
    </submittedName>
</protein>
<evidence type="ECO:0000313" key="10">
    <source>
        <dbReference type="EMBL" id="KAJ5189389.1"/>
    </source>
</evidence>
<sequence>MGIPDALGTICDPLKHRILRRRVNPLFSQQAVNQMAGVIQTTIKNACDLITENFDAQSFFRAIAGDIVSTHYFGENMNLIDRPEYAHKLWGGIDTIVGQMWYTKLPSTVLKISLPGLAGLIEVCMRQSEKAFERNKIRSTSFETDNATFFDLLTTPSLGQQPVHLSQNDLVNHGLNLVGAGVDTVSLTMTVALYHILSSPEIKRQVYSETREATPFIRDKLDSQRVRTLPYLGAVIKETLRMYPPVPGRMPRVVPPQGESYNGNFIPGGTIVSVSPYTIHRDPKLFSEPNVFKPERWLGDNTLELERALIPFSTGSRMCPGIHLAYLEVYMTLAMLFSRFVLELESPLPRPELDWTDHFVAVFDHPVKVRVLNDHWTSEKGSTDSSY</sequence>
<dbReference type="Pfam" id="PF00067">
    <property type="entry name" value="p450"/>
    <property type="match status" value="1"/>
</dbReference>
<evidence type="ECO:0000256" key="4">
    <source>
        <dbReference type="ARBA" id="ARBA00022723"/>
    </source>
</evidence>
<accession>A0A9W9J2F7</accession>
<evidence type="ECO:0000256" key="6">
    <source>
        <dbReference type="ARBA" id="ARBA00023004"/>
    </source>
</evidence>
<dbReference type="SUPFAM" id="SSF48264">
    <property type="entry name" value="Cytochrome P450"/>
    <property type="match status" value="1"/>
</dbReference>
<dbReference type="InterPro" id="IPR017972">
    <property type="entry name" value="Cyt_P450_CS"/>
</dbReference>
<evidence type="ECO:0000256" key="2">
    <source>
        <dbReference type="ARBA" id="ARBA00010617"/>
    </source>
</evidence>
<name>A0A9W9J2F7_9EURO</name>
<feature type="binding site" description="axial binding residue" evidence="8">
    <location>
        <position position="319"/>
    </location>
    <ligand>
        <name>heme</name>
        <dbReference type="ChEBI" id="CHEBI:30413"/>
    </ligand>
    <ligandPart>
        <name>Fe</name>
        <dbReference type="ChEBI" id="CHEBI:18248"/>
    </ligandPart>
</feature>
<comment type="caution">
    <text evidence="10">The sequence shown here is derived from an EMBL/GenBank/DDBJ whole genome shotgun (WGS) entry which is preliminary data.</text>
</comment>
<comment type="cofactor">
    <cofactor evidence="1 8">
        <name>heme</name>
        <dbReference type="ChEBI" id="CHEBI:30413"/>
    </cofactor>
</comment>
<reference evidence="10" key="1">
    <citation type="submission" date="2022-11" db="EMBL/GenBank/DDBJ databases">
        <authorList>
            <person name="Petersen C."/>
        </authorList>
    </citation>
    <scope>NUCLEOTIDE SEQUENCE</scope>
    <source>
        <strain evidence="10">IBT 16849</strain>
    </source>
</reference>
<dbReference type="GO" id="GO:0020037">
    <property type="term" value="F:heme binding"/>
    <property type="evidence" value="ECO:0007669"/>
    <property type="project" value="InterPro"/>
</dbReference>
<dbReference type="Proteomes" id="UP001150879">
    <property type="component" value="Unassembled WGS sequence"/>
</dbReference>
<dbReference type="GO" id="GO:0004497">
    <property type="term" value="F:monooxygenase activity"/>
    <property type="evidence" value="ECO:0007669"/>
    <property type="project" value="UniProtKB-KW"/>
</dbReference>
<gene>
    <name evidence="10" type="ORF">N7472_008403</name>
</gene>
<evidence type="ECO:0000256" key="5">
    <source>
        <dbReference type="ARBA" id="ARBA00023002"/>
    </source>
</evidence>
<dbReference type="PRINTS" id="PR00463">
    <property type="entry name" value="EP450I"/>
</dbReference>
<dbReference type="PANTHER" id="PTHR24305:SF210">
    <property type="entry name" value="CYTOCHROME P450 MONOOXYGENASE ASQL-RELATED"/>
    <property type="match status" value="1"/>
</dbReference>
<dbReference type="CDD" id="cd11062">
    <property type="entry name" value="CYP58-like"/>
    <property type="match status" value="1"/>
</dbReference>
<keyword evidence="3 8" id="KW-0349">Heme</keyword>
<dbReference type="PANTHER" id="PTHR24305">
    <property type="entry name" value="CYTOCHROME P450"/>
    <property type="match status" value="1"/>
</dbReference>
<keyword evidence="11" id="KW-1185">Reference proteome</keyword>
<keyword evidence="7 9" id="KW-0503">Monooxygenase</keyword>
<dbReference type="PROSITE" id="PS00086">
    <property type="entry name" value="CYTOCHROME_P450"/>
    <property type="match status" value="1"/>
</dbReference>
<proteinExistence type="inferred from homology"/>
<keyword evidence="5 9" id="KW-0560">Oxidoreductase</keyword>
<dbReference type="InterPro" id="IPR050121">
    <property type="entry name" value="Cytochrome_P450_monoxygenase"/>
</dbReference>
<organism evidence="10 11">
    <name type="scientific">Penicillium cf. griseofulvum</name>
    <dbReference type="NCBI Taxonomy" id="2972120"/>
    <lineage>
        <taxon>Eukaryota</taxon>
        <taxon>Fungi</taxon>
        <taxon>Dikarya</taxon>
        <taxon>Ascomycota</taxon>
        <taxon>Pezizomycotina</taxon>
        <taxon>Eurotiomycetes</taxon>
        <taxon>Eurotiomycetidae</taxon>
        <taxon>Eurotiales</taxon>
        <taxon>Aspergillaceae</taxon>
        <taxon>Penicillium</taxon>
    </lineage>
</organism>
<dbReference type="GO" id="GO:0005506">
    <property type="term" value="F:iron ion binding"/>
    <property type="evidence" value="ECO:0007669"/>
    <property type="project" value="InterPro"/>
</dbReference>
<dbReference type="AlphaFoldDB" id="A0A9W9J2F7"/>
<evidence type="ECO:0000256" key="9">
    <source>
        <dbReference type="RuleBase" id="RU000461"/>
    </source>
</evidence>
<dbReference type="InterPro" id="IPR036396">
    <property type="entry name" value="Cyt_P450_sf"/>
</dbReference>
<keyword evidence="6 8" id="KW-0408">Iron</keyword>
<dbReference type="InterPro" id="IPR001128">
    <property type="entry name" value="Cyt_P450"/>
</dbReference>
<evidence type="ECO:0000256" key="3">
    <source>
        <dbReference type="ARBA" id="ARBA00022617"/>
    </source>
</evidence>
<reference evidence="10" key="2">
    <citation type="journal article" date="2023" name="IMA Fungus">
        <title>Comparative genomic study of the Penicillium genus elucidates a diverse pangenome and 15 lateral gene transfer events.</title>
        <authorList>
            <person name="Petersen C."/>
            <person name="Sorensen T."/>
            <person name="Nielsen M.R."/>
            <person name="Sondergaard T.E."/>
            <person name="Sorensen J.L."/>
            <person name="Fitzpatrick D.A."/>
            <person name="Frisvad J.C."/>
            <person name="Nielsen K.L."/>
        </authorList>
    </citation>
    <scope>NUCLEOTIDE SEQUENCE</scope>
    <source>
        <strain evidence="10">IBT 16849</strain>
    </source>
</reference>
<dbReference type="InterPro" id="IPR002401">
    <property type="entry name" value="Cyt_P450_E_grp-I"/>
</dbReference>
<dbReference type="EMBL" id="JAPQKP010000005">
    <property type="protein sequence ID" value="KAJ5189389.1"/>
    <property type="molecule type" value="Genomic_DNA"/>
</dbReference>
<evidence type="ECO:0000256" key="8">
    <source>
        <dbReference type="PIRSR" id="PIRSR602401-1"/>
    </source>
</evidence>
<comment type="similarity">
    <text evidence="2 9">Belongs to the cytochrome P450 family.</text>
</comment>
<dbReference type="Gene3D" id="1.10.630.10">
    <property type="entry name" value="Cytochrome P450"/>
    <property type="match status" value="1"/>
</dbReference>